<gene>
    <name evidence="5" type="ORF">Ari01nite_24440</name>
</gene>
<dbReference type="InterPro" id="IPR005025">
    <property type="entry name" value="FMN_Rdtase-like_dom"/>
</dbReference>
<keyword evidence="3" id="KW-0560">Oxidoreductase</keyword>
<protein>
    <submittedName>
        <fullName evidence="5">FMN reductase</fullName>
    </submittedName>
</protein>
<keyword evidence="6" id="KW-1185">Reference proteome</keyword>
<dbReference type="InterPro" id="IPR023932">
    <property type="entry name" value="CE1759_FMN_reduct"/>
</dbReference>
<evidence type="ECO:0000256" key="1">
    <source>
        <dbReference type="ARBA" id="ARBA00022630"/>
    </source>
</evidence>
<dbReference type="Pfam" id="PF03358">
    <property type="entry name" value="FMN_red"/>
    <property type="match status" value="1"/>
</dbReference>
<evidence type="ECO:0000313" key="5">
    <source>
        <dbReference type="EMBL" id="GIE94979.1"/>
    </source>
</evidence>
<evidence type="ECO:0000256" key="2">
    <source>
        <dbReference type="ARBA" id="ARBA00022643"/>
    </source>
</evidence>
<organism evidence="5 6">
    <name type="scientific">Paractinoplanes rishiriensis</name>
    <dbReference type="NCBI Taxonomy" id="1050105"/>
    <lineage>
        <taxon>Bacteria</taxon>
        <taxon>Bacillati</taxon>
        <taxon>Actinomycetota</taxon>
        <taxon>Actinomycetes</taxon>
        <taxon>Micromonosporales</taxon>
        <taxon>Micromonosporaceae</taxon>
        <taxon>Paractinoplanes</taxon>
    </lineage>
</organism>
<dbReference type="Gene3D" id="3.40.50.360">
    <property type="match status" value="1"/>
</dbReference>
<dbReference type="PANTHER" id="PTHR43408">
    <property type="entry name" value="FMN REDUCTASE (NADPH)"/>
    <property type="match status" value="1"/>
</dbReference>
<name>A0A919JWN5_9ACTN</name>
<feature type="domain" description="NADPH-dependent FMN reductase-like" evidence="4">
    <location>
        <begin position="6"/>
        <end position="155"/>
    </location>
</feature>
<dbReference type="PANTHER" id="PTHR43408:SF2">
    <property type="entry name" value="FMN REDUCTASE (NADPH)"/>
    <property type="match status" value="1"/>
</dbReference>
<dbReference type="SUPFAM" id="SSF52218">
    <property type="entry name" value="Flavoproteins"/>
    <property type="match status" value="1"/>
</dbReference>
<dbReference type="RefSeq" id="WP_203781288.1">
    <property type="nucleotide sequence ID" value="NZ_BOMV01000022.1"/>
</dbReference>
<dbReference type="InterPro" id="IPR029039">
    <property type="entry name" value="Flavoprotein-like_sf"/>
</dbReference>
<evidence type="ECO:0000259" key="4">
    <source>
        <dbReference type="Pfam" id="PF03358"/>
    </source>
</evidence>
<sequence>MKQRTVAVVSAGLSQPSATRLLADQLAAGVVAQAEEQGVAVTIQLIELRDLAHDIANHLLTGFPPAPLKEALRQVAAADALIAVTPIFTASYSGLFKSFFDVLDRDALLDKPVLIAATAGTARHSLALDHALRPMFAYLRAVVLPTAVFAASDDWGADSSDGLLRTRVTRAAAELSRELDRRDPAPPADPFALTTSFEDLLKAQ</sequence>
<dbReference type="AlphaFoldDB" id="A0A919JWN5"/>
<dbReference type="InterPro" id="IPR051814">
    <property type="entry name" value="NAD(P)H-dep_FMN_reductase"/>
</dbReference>
<dbReference type="EMBL" id="BOMV01000022">
    <property type="protein sequence ID" value="GIE94979.1"/>
    <property type="molecule type" value="Genomic_DNA"/>
</dbReference>
<comment type="caution">
    <text evidence="5">The sequence shown here is derived from an EMBL/GenBank/DDBJ whole genome shotgun (WGS) entry which is preliminary data.</text>
</comment>
<evidence type="ECO:0000313" key="6">
    <source>
        <dbReference type="Proteomes" id="UP000636960"/>
    </source>
</evidence>
<proteinExistence type="predicted"/>
<accession>A0A919JWN5</accession>
<keyword evidence="1" id="KW-0285">Flavoprotein</keyword>
<dbReference type="GO" id="GO:0016491">
    <property type="term" value="F:oxidoreductase activity"/>
    <property type="evidence" value="ECO:0007669"/>
    <property type="project" value="UniProtKB-KW"/>
</dbReference>
<reference evidence="5" key="1">
    <citation type="submission" date="2021-01" db="EMBL/GenBank/DDBJ databases">
        <title>Whole genome shotgun sequence of Actinoplanes rishiriensis NBRC 108556.</title>
        <authorList>
            <person name="Komaki H."/>
            <person name="Tamura T."/>
        </authorList>
    </citation>
    <scope>NUCLEOTIDE SEQUENCE</scope>
    <source>
        <strain evidence="5">NBRC 108556</strain>
    </source>
</reference>
<keyword evidence="2" id="KW-0288">FMN</keyword>
<dbReference type="NCBIfam" id="TIGR04037">
    <property type="entry name" value="LLM_duo_CE1759"/>
    <property type="match status" value="1"/>
</dbReference>
<evidence type="ECO:0000256" key="3">
    <source>
        <dbReference type="ARBA" id="ARBA00023002"/>
    </source>
</evidence>
<dbReference type="Proteomes" id="UP000636960">
    <property type="component" value="Unassembled WGS sequence"/>
</dbReference>